<reference evidence="4" key="1">
    <citation type="submission" date="2025-08" db="UniProtKB">
        <authorList>
            <consortium name="RefSeq"/>
        </authorList>
    </citation>
    <scope>IDENTIFICATION</scope>
</reference>
<protein>
    <submittedName>
        <fullName evidence="4">Uncharacterized protein LOC100207579 isoform X3</fullName>
    </submittedName>
</protein>
<dbReference type="InterPro" id="IPR050122">
    <property type="entry name" value="RTK"/>
</dbReference>
<dbReference type="InterPro" id="IPR008266">
    <property type="entry name" value="Tyr_kinase_AS"/>
</dbReference>
<dbReference type="SMART" id="SM00219">
    <property type="entry name" value="TyrKc"/>
    <property type="match status" value="1"/>
</dbReference>
<dbReference type="InterPro" id="IPR000719">
    <property type="entry name" value="Prot_kinase_dom"/>
</dbReference>
<dbReference type="PROSITE" id="PS00109">
    <property type="entry name" value="PROTEIN_KINASE_TYR"/>
    <property type="match status" value="1"/>
</dbReference>
<keyword evidence="1" id="KW-0812">Transmembrane</keyword>
<dbReference type="Proteomes" id="UP001652625">
    <property type="component" value="Chromosome 09"/>
</dbReference>
<gene>
    <name evidence="4" type="primary">LOC100207579</name>
</gene>
<accession>A0ABM4CK56</accession>
<feature type="transmembrane region" description="Helical" evidence="1">
    <location>
        <begin position="1923"/>
        <end position="1947"/>
    </location>
</feature>
<dbReference type="InterPro" id="IPR001245">
    <property type="entry name" value="Ser-Thr/Tyr_kinase_cat_dom"/>
</dbReference>
<keyword evidence="1" id="KW-0472">Membrane</keyword>
<evidence type="ECO:0000313" key="3">
    <source>
        <dbReference type="Proteomes" id="UP001652625"/>
    </source>
</evidence>
<dbReference type="Gene3D" id="1.10.510.10">
    <property type="entry name" value="Transferase(Phosphotransferase) domain 1"/>
    <property type="match status" value="1"/>
</dbReference>
<dbReference type="GeneID" id="100207579"/>
<organism evidence="3 4">
    <name type="scientific">Hydra vulgaris</name>
    <name type="common">Hydra</name>
    <name type="synonym">Hydra attenuata</name>
    <dbReference type="NCBI Taxonomy" id="6087"/>
    <lineage>
        <taxon>Eukaryota</taxon>
        <taxon>Metazoa</taxon>
        <taxon>Cnidaria</taxon>
        <taxon>Hydrozoa</taxon>
        <taxon>Hydroidolina</taxon>
        <taxon>Anthoathecata</taxon>
        <taxon>Aplanulata</taxon>
        <taxon>Hydridae</taxon>
        <taxon>Hydra</taxon>
    </lineage>
</organism>
<proteinExistence type="predicted"/>
<dbReference type="CDD" id="cd00192">
    <property type="entry name" value="PTKc"/>
    <property type="match status" value="1"/>
</dbReference>
<dbReference type="Gene3D" id="3.30.200.20">
    <property type="entry name" value="Phosphorylase Kinase, domain 1"/>
    <property type="match status" value="1"/>
</dbReference>
<dbReference type="InterPro" id="IPR020635">
    <property type="entry name" value="Tyr_kinase_cat_dom"/>
</dbReference>
<dbReference type="Pfam" id="PF07714">
    <property type="entry name" value="PK_Tyr_Ser-Thr"/>
    <property type="match status" value="1"/>
</dbReference>
<keyword evidence="3" id="KW-1185">Reference proteome</keyword>
<sequence>MTTKSYLERCTYFNWKTKQNENLTQEWFVPGQFYSYCMYFDVDNGQNSLSLFDMSYSTLSYNECMTACNLNQTFNLTKCLMTCKNYNLCELGCLFFSHIKENDTGKLILNEQNKFDINSMLEVIPMKNISSIAAFQWTNIFSKIAFIKSIYLITVTLVNGGNSLEVVIGLTIENIFNVREQLVCINKNEFGNFEIEFRINIYPINFNGYNELLKLSSNFTKCANVSSYDSTCIYLNATHSQSSSIKPVALPTGYINNKTEFTLGKGLLLGTLFLLRKVYTVSFKVKPTKYSKCLKSVLHLTLGKDFGDYGDRTPGVWFHEDGSGKLVIYNAVNGNANYLVETAPLALDKWSSVKISQVMLGNKYWYSVDLNGVNIHRTENSDARDFKNVKVYASNPWYDAQYSFMTDLLIINGTPEFLVGNTPTPLLKGKFIAEIPKLDKEYLVSLDFFPNKIVQGSHGIIYFSYGSNYGVLGIWCTEYGKLLFITPLYGYFDVLISNYYSFISTNQIKVFQWLNIEVAQNLIGKNYVYTIRINGETVFTKVNTKAQSFDNVKIYASNFLESFETQDGSIKDFFIINGISNSSMQPIVVLPKDFIIYKEEINLTQAKDIGDYGGKYLDVYFHKDGSGKLVIVAAVNSSNNYYIETPHLSLRQWSSIKIYQSLLENKYWFSVDLNDVNIYKVENSDARDYKNIKVYASDFQHVSQNGFISELLIINGNAEYIVGNILTPLVQGKLITEIPKFDKEYLVSLDVNPNKFVSGWHYVISFIIGSENVYKGYRVPCFLFHEDGDGKLQVVSPVNGIRDYYYNSKPISLQIWSNIVVSQILKDGVYVYSITINGQVVSTVINNEAESFDKVKVYASEPGYEVQNGSIKNLFIVNGISNSGMQLVLLSTDYIYNREEFSPTPGLFLGTLNVLTKVYTVSFSIKPTKYTKVSNNILHLTLGKNFGSYGDRNPGVWFHEDGSGKLVIFAAVSGNASYYIETPPLSLGQWSTVKIYQSILGKKYWFSVDLNGVNIHRVENYDARDFYNIKVYASDVWYNPQDCSIIDLLIVNGKVDYLVENIPTSLVNGKRIALMPKLDNVYMISIDVYPNNFASSWQNVMSFVVGTDDINSQNWYKTHFIYFHQDGDGKLQIKIPSKGKLYRVFNTIPIALNLWSNIIILQTLKDSIYIFTIKLNDKVVFADINSNFENFENISIYASDPTMGTADCLIKNFFVISYSDIQPVVLLPTGYINHRKELTLTQGSLLGTLNVLMEVYTVFFNIKPLSYSKGLKSVLHLTLDNGFESYGDRNPGVWFHEDGSGKLVIFVAVSGNASYYLETAPLSLDQWSSVKIYQSMQGGKYWFSVDLNGVCIHRVENSDARYFNNIKVYASNPWCNAQNGSIANLLVINGKIENLIDNIPTSFVKGKIVAEIPKLEKEFLVSFDVNPYKFLPDWHNVIHFTTGYNYGQYGYRVPSITFHENGDGTLEIVSSINGYYNWRFNTNPIEKNQWSNIEISQILEGSLYIYKIRINGVVVYSVTNNQSQSFDNVKVYVSNPWYDAQDGSIKNLFVINGILYSSLKPIVIFPADYINERKEFTLTQGSLLGTLYVLLKVYTVSFNVKPLNYTVGMNSVVHLTLGNDFGAYGDRNPGVYFHKDGSGSLVICAAINGNASYCIKTTSLTLGKWSSVKIYQGMQGGKYWFSVDLNGINIHKVENSDARDFYNMKVYASDPWYNAQNASVNDLLIVNGKIEYLLDNVPTLLKKAKKIAEIPKLEQEFLISFDVNPYKFDLGLHNVIHFTINSDNGHYGDRVPCISFQENGYLQIAASINGYNSWYFNIDPIELNQWTNIEVTQVLKDTLYKYTIKINGVVYSVFNNQSQSFDNVKVYASNPWSEAQNGSIKNFFIINGISNSSLLPIVNFSAVLAQGAGNNLSSVKDLVNNKLYITVLAISVPVLFIVTTIVIVVLLKIHRKKVKSLQSILRPEIYKIKNCIGFDVLPKDDWEIFPENITLDKKIGEGAFGTVFNAKISAKVLAKTKNCNQILPLFDNREDSTIYVAVKLLKDGASQSESDDFYEEINLMKGIGYHKNIVNIIGCSTIKKPLCLIVEFMENGDLLQFLRSRRDKLYASKMDGVPSVSFMYTESYHQTFETTIHEDGAFQSMSYETPLDKNKLITPHDLISFAWQVASGMEYLTFNKIVHRDLAARNILVGAEKNVKISDFGLARRVNNELNYMSSKNRRLPVKWMSVEAIFDQVFTSCSDVWAYGVVLFEIVTLGGTPYPSISNRELLTLLKSGYRMSRPENCSEPMYDIMLQCWNEDPLQRPTFTDLRERFDKIISQGDSYFNFDIDEKNVYYKAASFNSLPTESNDGELEENIFQKPLNIKSTEEVEKINDESISLLSERYTNQLNVKLTEEVEKVDDEPNSLLNKRYTISGELCN</sequence>
<dbReference type="PRINTS" id="PR00109">
    <property type="entry name" value="TYRKINASE"/>
</dbReference>
<evidence type="ECO:0000313" key="4">
    <source>
        <dbReference type="RefSeq" id="XP_065662137.1"/>
    </source>
</evidence>
<dbReference type="InterPro" id="IPR011009">
    <property type="entry name" value="Kinase-like_dom_sf"/>
</dbReference>
<dbReference type="SUPFAM" id="SSF56112">
    <property type="entry name" value="Protein kinase-like (PK-like)"/>
    <property type="match status" value="1"/>
</dbReference>
<feature type="domain" description="Protein kinase" evidence="2">
    <location>
        <begin position="1989"/>
        <end position="2323"/>
    </location>
</feature>
<dbReference type="PROSITE" id="PS50011">
    <property type="entry name" value="PROTEIN_KINASE_DOM"/>
    <property type="match status" value="1"/>
</dbReference>
<dbReference type="PANTHER" id="PTHR24416:SF583">
    <property type="entry name" value="RECEPTOR PROTEIN-TYROSINE KINASE"/>
    <property type="match status" value="1"/>
</dbReference>
<dbReference type="RefSeq" id="XP_065662137.1">
    <property type="nucleotide sequence ID" value="XM_065806065.1"/>
</dbReference>
<dbReference type="PANTHER" id="PTHR24416">
    <property type="entry name" value="TYROSINE-PROTEIN KINASE RECEPTOR"/>
    <property type="match status" value="1"/>
</dbReference>
<name>A0ABM4CK56_HYDVU</name>
<evidence type="ECO:0000259" key="2">
    <source>
        <dbReference type="PROSITE" id="PS50011"/>
    </source>
</evidence>
<keyword evidence="1" id="KW-1133">Transmembrane helix</keyword>
<evidence type="ECO:0000256" key="1">
    <source>
        <dbReference type="SAM" id="Phobius"/>
    </source>
</evidence>